<organism evidence="2 3">
    <name type="scientific">Suillus fuscotomentosus</name>
    <dbReference type="NCBI Taxonomy" id="1912939"/>
    <lineage>
        <taxon>Eukaryota</taxon>
        <taxon>Fungi</taxon>
        <taxon>Dikarya</taxon>
        <taxon>Basidiomycota</taxon>
        <taxon>Agaricomycotina</taxon>
        <taxon>Agaricomycetes</taxon>
        <taxon>Agaricomycetidae</taxon>
        <taxon>Boletales</taxon>
        <taxon>Suillineae</taxon>
        <taxon>Suillaceae</taxon>
        <taxon>Suillus</taxon>
    </lineage>
</organism>
<comment type="caution">
    <text evidence="2">The sequence shown here is derived from an EMBL/GenBank/DDBJ whole genome shotgun (WGS) entry which is preliminary data.</text>
</comment>
<proteinExistence type="predicted"/>
<evidence type="ECO:0000256" key="1">
    <source>
        <dbReference type="SAM" id="MobiDB-lite"/>
    </source>
</evidence>
<protein>
    <recommendedName>
        <fullName evidence="4">Transposase</fullName>
    </recommendedName>
</protein>
<sequence>MPPDFHSGRDLIIPSAEAFCDPITASVPQFPQFTARNCSWSSIFEMVKQPSLLWACWHPRNLGEYHTIKQLWAAWHEGTIVDGVGQMPPLQLIEQEWGGTKDHLTRKGRRQAWRPHNDNNVRRQWSQFMFFIAHINSTMDAGNHASEAVRILDEQRGSMSVPQFHSKLQPKKKRTQAPAASADASSV</sequence>
<dbReference type="EMBL" id="JABBWK010000307">
    <property type="protein sequence ID" value="KAG1885859.1"/>
    <property type="molecule type" value="Genomic_DNA"/>
</dbReference>
<dbReference type="Proteomes" id="UP001195769">
    <property type="component" value="Unassembled WGS sequence"/>
</dbReference>
<dbReference type="RefSeq" id="XP_041216445.1">
    <property type="nucleotide sequence ID" value="XM_041376320.1"/>
</dbReference>
<feature type="region of interest" description="Disordered" evidence="1">
    <location>
        <begin position="160"/>
        <end position="187"/>
    </location>
</feature>
<dbReference type="AlphaFoldDB" id="A0AAD4DPS2"/>
<evidence type="ECO:0000313" key="3">
    <source>
        <dbReference type="Proteomes" id="UP001195769"/>
    </source>
</evidence>
<evidence type="ECO:0008006" key="4">
    <source>
        <dbReference type="Google" id="ProtNLM"/>
    </source>
</evidence>
<evidence type="ECO:0000313" key="2">
    <source>
        <dbReference type="EMBL" id="KAG1885859.1"/>
    </source>
</evidence>
<name>A0AAD4DPS2_9AGAM</name>
<gene>
    <name evidence="2" type="ORF">F5891DRAFT_969345</name>
</gene>
<dbReference type="GeneID" id="64670618"/>
<keyword evidence="3" id="KW-1185">Reference proteome</keyword>
<reference evidence="2" key="1">
    <citation type="journal article" date="2020" name="New Phytol.">
        <title>Comparative genomics reveals dynamic genome evolution in host specialist ectomycorrhizal fungi.</title>
        <authorList>
            <person name="Lofgren L.A."/>
            <person name="Nguyen N.H."/>
            <person name="Vilgalys R."/>
            <person name="Ruytinx J."/>
            <person name="Liao H.L."/>
            <person name="Branco S."/>
            <person name="Kuo A."/>
            <person name="LaButti K."/>
            <person name="Lipzen A."/>
            <person name="Andreopoulos W."/>
            <person name="Pangilinan J."/>
            <person name="Riley R."/>
            <person name="Hundley H."/>
            <person name="Na H."/>
            <person name="Barry K."/>
            <person name="Grigoriev I.V."/>
            <person name="Stajich J.E."/>
            <person name="Kennedy P.G."/>
        </authorList>
    </citation>
    <scope>NUCLEOTIDE SEQUENCE</scope>
    <source>
        <strain evidence="2">FC203</strain>
    </source>
</reference>
<accession>A0AAD4DPS2</accession>